<dbReference type="EMBL" id="JAODUO010006818">
    <property type="protein sequence ID" value="KAK2139005.1"/>
    <property type="molecule type" value="Genomic_DNA"/>
</dbReference>
<protein>
    <submittedName>
        <fullName evidence="2">Uncharacterized protein</fullName>
    </submittedName>
</protein>
<feature type="compositionally biased region" description="Basic and acidic residues" evidence="1">
    <location>
        <begin position="65"/>
        <end position="75"/>
    </location>
</feature>
<reference evidence="2" key="1">
    <citation type="journal article" date="2023" name="Mol. Biol. Evol.">
        <title>Third-Generation Sequencing Reveals the Adaptive Role of the Epigenome in Three Deep-Sea Polychaetes.</title>
        <authorList>
            <person name="Perez M."/>
            <person name="Aroh O."/>
            <person name="Sun Y."/>
            <person name="Lan Y."/>
            <person name="Juniper S.K."/>
            <person name="Young C.R."/>
            <person name="Angers B."/>
            <person name="Qian P.Y."/>
        </authorList>
    </citation>
    <scope>NUCLEOTIDE SEQUENCE</scope>
    <source>
        <strain evidence="2">R07B-5</strain>
    </source>
</reference>
<evidence type="ECO:0000313" key="2">
    <source>
        <dbReference type="EMBL" id="KAK2139005.1"/>
    </source>
</evidence>
<accession>A0AAD9IRN5</accession>
<dbReference type="AlphaFoldDB" id="A0AAD9IRN5"/>
<sequence length="130" mass="14527">MQSLLAACTACHWTDNSLCSILNQPENLGSMALCRYYNLTCTAQFAGAGNISISQVRGCAKKGGGRRDKENEESNGHGFGTHEAGVLHTTHNQEHVRYVHEHMKQEYFTQLTIRNTSGLMTQLDFLFGYR</sequence>
<dbReference type="Proteomes" id="UP001209878">
    <property type="component" value="Unassembled WGS sequence"/>
</dbReference>
<dbReference type="EMBL" id="JAODUO010006386">
    <property type="protein sequence ID" value="KAK2139466.1"/>
    <property type="molecule type" value="Genomic_DNA"/>
</dbReference>
<dbReference type="EMBL" id="JAODUO010004323">
    <property type="protein sequence ID" value="KAK2144066.1"/>
    <property type="molecule type" value="Genomic_DNA"/>
</dbReference>
<feature type="region of interest" description="Disordered" evidence="1">
    <location>
        <begin position="62"/>
        <end position="83"/>
    </location>
</feature>
<evidence type="ECO:0000313" key="3">
    <source>
        <dbReference type="EMBL" id="KAK2139466.1"/>
    </source>
</evidence>
<organism evidence="2 6">
    <name type="scientific">Ridgeia piscesae</name>
    <name type="common">Tubeworm</name>
    <dbReference type="NCBI Taxonomy" id="27915"/>
    <lineage>
        <taxon>Eukaryota</taxon>
        <taxon>Metazoa</taxon>
        <taxon>Spiralia</taxon>
        <taxon>Lophotrochozoa</taxon>
        <taxon>Annelida</taxon>
        <taxon>Polychaeta</taxon>
        <taxon>Sedentaria</taxon>
        <taxon>Canalipalpata</taxon>
        <taxon>Sabellida</taxon>
        <taxon>Siboglinidae</taxon>
        <taxon>Ridgeia</taxon>
    </lineage>
</organism>
<dbReference type="EMBL" id="JAODUO010005282">
    <property type="protein sequence ID" value="KAK2141337.1"/>
    <property type="molecule type" value="Genomic_DNA"/>
</dbReference>
<proteinExistence type="predicted"/>
<gene>
    <name evidence="4" type="ORF">NP493_4123g00000</name>
    <name evidence="5" type="ORF">NP493_4267g00004</name>
    <name evidence="3" type="ORF">NP493_6400g00000</name>
    <name evidence="2" type="ORF">NP493_6822g00000</name>
</gene>
<keyword evidence="6" id="KW-1185">Reference proteome</keyword>
<name>A0AAD9IRN5_RIDPI</name>
<evidence type="ECO:0000313" key="4">
    <source>
        <dbReference type="EMBL" id="KAK2141337.1"/>
    </source>
</evidence>
<evidence type="ECO:0000313" key="6">
    <source>
        <dbReference type="Proteomes" id="UP001209878"/>
    </source>
</evidence>
<evidence type="ECO:0000256" key="1">
    <source>
        <dbReference type="SAM" id="MobiDB-lite"/>
    </source>
</evidence>
<evidence type="ECO:0000313" key="5">
    <source>
        <dbReference type="EMBL" id="KAK2144066.1"/>
    </source>
</evidence>
<comment type="caution">
    <text evidence="2">The sequence shown here is derived from an EMBL/GenBank/DDBJ whole genome shotgun (WGS) entry which is preliminary data.</text>
</comment>